<comment type="caution">
    <text evidence="9">The sequence shown here is derived from an EMBL/GenBank/DDBJ whole genome shotgun (WGS) entry which is preliminary data.</text>
</comment>
<dbReference type="EMBL" id="MRTJ01000001">
    <property type="protein sequence ID" value="OMF17274.1"/>
    <property type="molecule type" value="Genomic_DNA"/>
</dbReference>
<gene>
    <name evidence="9" type="ORF">BK131_04735</name>
</gene>
<dbReference type="GO" id="GO:0016020">
    <property type="term" value="C:membrane"/>
    <property type="evidence" value="ECO:0007669"/>
    <property type="project" value="InterPro"/>
</dbReference>
<reference evidence="9 10" key="1">
    <citation type="submission" date="2016-11" db="EMBL/GenBank/DDBJ databases">
        <title>Paenibacillus species isolates.</title>
        <authorList>
            <person name="Beno S.M."/>
        </authorList>
    </citation>
    <scope>NUCLEOTIDE SEQUENCE [LARGE SCALE GENOMIC DNA]</scope>
    <source>
        <strain evidence="9 10">FSL H8-0246</strain>
    </source>
</reference>
<evidence type="ECO:0000256" key="5">
    <source>
        <dbReference type="ARBA" id="ARBA00022801"/>
    </source>
</evidence>
<dbReference type="Proteomes" id="UP000187134">
    <property type="component" value="Unassembled WGS sequence"/>
</dbReference>
<evidence type="ECO:0000256" key="6">
    <source>
        <dbReference type="ARBA" id="ARBA00022989"/>
    </source>
</evidence>
<keyword evidence="1" id="KW-1003">Cell membrane</keyword>
<evidence type="ECO:0008006" key="11">
    <source>
        <dbReference type="Google" id="ProtNLM"/>
    </source>
</evidence>
<keyword evidence="2" id="KW-0673">Quorum sensing</keyword>
<keyword evidence="3" id="KW-0645">Protease</keyword>
<evidence type="ECO:0000256" key="2">
    <source>
        <dbReference type="ARBA" id="ARBA00022654"/>
    </source>
</evidence>
<keyword evidence="4 8" id="KW-0812">Transmembrane</keyword>
<feature type="transmembrane region" description="Helical" evidence="8">
    <location>
        <begin position="74"/>
        <end position="94"/>
    </location>
</feature>
<dbReference type="GO" id="GO:0008233">
    <property type="term" value="F:peptidase activity"/>
    <property type="evidence" value="ECO:0007669"/>
    <property type="project" value="UniProtKB-KW"/>
</dbReference>
<accession>A0A1R1C5B4</accession>
<evidence type="ECO:0000256" key="4">
    <source>
        <dbReference type="ARBA" id="ARBA00022692"/>
    </source>
</evidence>
<dbReference type="Pfam" id="PF04647">
    <property type="entry name" value="AgrB"/>
    <property type="match status" value="1"/>
</dbReference>
<dbReference type="RefSeq" id="WP_076330638.1">
    <property type="nucleotide sequence ID" value="NZ_MRTJ01000001.1"/>
</dbReference>
<feature type="transmembrane region" description="Helical" evidence="8">
    <location>
        <begin position="100"/>
        <end position="120"/>
    </location>
</feature>
<dbReference type="InterPro" id="IPR006741">
    <property type="entry name" value="AgrB"/>
</dbReference>
<keyword evidence="7 8" id="KW-0472">Membrane</keyword>
<evidence type="ECO:0000256" key="8">
    <source>
        <dbReference type="SAM" id="Phobius"/>
    </source>
</evidence>
<evidence type="ECO:0000256" key="1">
    <source>
        <dbReference type="ARBA" id="ARBA00022475"/>
    </source>
</evidence>
<dbReference type="AlphaFoldDB" id="A0A1R1C5B4"/>
<evidence type="ECO:0000313" key="9">
    <source>
        <dbReference type="EMBL" id="OMF17274.1"/>
    </source>
</evidence>
<evidence type="ECO:0000313" key="10">
    <source>
        <dbReference type="Proteomes" id="UP000187134"/>
    </source>
</evidence>
<keyword evidence="5" id="KW-0378">Hydrolase</keyword>
<name>A0A1R1C5B4_PAEAM</name>
<sequence>MLSKMSVIIAQTINKADPKTDIELMAYSLKNKLNPFFAITIAFSMCIWTNQWLGVIFSYLLLMVIRGRSGGIHLPSLTLCSIASGIFMGVVPMINYTEVVVFNMTIISALIFALFAPNYFHERIEDGHDRRNKIIVTGIALSNLFLSSSLMATILVVQALTIIPWTRR</sequence>
<protein>
    <recommendedName>
        <fullName evidence="11">Accessory regulator AgrB</fullName>
    </recommendedName>
</protein>
<keyword evidence="6 8" id="KW-1133">Transmembrane helix</keyword>
<feature type="transmembrane region" description="Helical" evidence="8">
    <location>
        <begin position="141"/>
        <end position="165"/>
    </location>
</feature>
<dbReference type="GO" id="GO:0009372">
    <property type="term" value="P:quorum sensing"/>
    <property type="evidence" value="ECO:0007669"/>
    <property type="project" value="UniProtKB-KW"/>
</dbReference>
<organism evidence="9 10">
    <name type="scientific">Paenibacillus amylolyticus</name>
    <dbReference type="NCBI Taxonomy" id="1451"/>
    <lineage>
        <taxon>Bacteria</taxon>
        <taxon>Bacillati</taxon>
        <taxon>Bacillota</taxon>
        <taxon>Bacilli</taxon>
        <taxon>Bacillales</taxon>
        <taxon>Paenibacillaceae</taxon>
        <taxon>Paenibacillus</taxon>
    </lineage>
</organism>
<evidence type="ECO:0000256" key="3">
    <source>
        <dbReference type="ARBA" id="ARBA00022670"/>
    </source>
</evidence>
<feature type="transmembrane region" description="Helical" evidence="8">
    <location>
        <begin position="36"/>
        <end position="62"/>
    </location>
</feature>
<dbReference type="GO" id="GO:0006508">
    <property type="term" value="P:proteolysis"/>
    <property type="evidence" value="ECO:0007669"/>
    <property type="project" value="UniProtKB-KW"/>
</dbReference>
<proteinExistence type="predicted"/>
<evidence type="ECO:0000256" key="7">
    <source>
        <dbReference type="ARBA" id="ARBA00023136"/>
    </source>
</evidence>